<dbReference type="Proteomes" id="UP000319894">
    <property type="component" value="Unassembled WGS sequence"/>
</dbReference>
<comment type="caution">
    <text evidence="3">The sequence shown here is derived from an EMBL/GenBank/DDBJ whole genome shotgun (WGS) entry which is preliminary data.</text>
</comment>
<evidence type="ECO:0000256" key="1">
    <source>
        <dbReference type="SAM" id="MobiDB-lite"/>
    </source>
</evidence>
<dbReference type="InterPro" id="IPR055995">
    <property type="entry name" value="DUF7573"/>
</dbReference>
<evidence type="ECO:0000313" key="4">
    <source>
        <dbReference type="Proteomes" id="UP000319894"/>
    </source>
</evidence>
<protein>
    <recommendedName>
        <fullName evidence="2">DUF7573 domain-containing protein</fullName>
    </recommendedName>
</protein>
<organism evidence="3 4">
    <name type="scientific">Haloglomus irregulare</name>
    <dbReference type="NCBI Taxonomy" id="2234134"/>
    <lineage>
        <taxon>Archaea</taxon>
        <taxon>Methanobacteriati</taxon>
        <taxon>Methanobacteriota</taxon>
        <taxon>Stenosarchaea group</taxon>
        <taxon>Halobacteria</taxon>
        <taxon>Halobacteriales</taxon>
        <taxon>Natronomonadaceae</taxon>
        <taxon>Haloglomus</taxon>
    </lineage>
</organism>
<feature type="domain" description="DUF7573" evidence="2">
    <location>
        <begin position="73"/>
        <end position="111"/>
    </location>
</feature>
<evidence type="ECO:0000259" key="2">
    <source>
        <dbReference type="Pfam" id="PF24458"/>
    </source>
</evidence>
<keyword evidence="4" id="KW-1185">Reference proteome</keyword>
<dbReference type="Pfam" id="PF24458">
    <property type="entry name" value="DUF7573"/>
    <property type="match status" value="1"/>
</dbReference>
<evidence type="ECO:0000313" key="3">
    <source>
        <dbReference type="EMBL" id="TSD14727.1"/>
    </source>
</evidence>
<dbReference type="OrthoDB" id="157634at2157"/>
<name>A0A554NBG6_9EURY</name>
<dbReference type="RefSeq" id="WP_144261447.1">
    <property type="nucleotide sequence ID" value="NZ_QMDX01000003.1"/>
</dbReference>
<dbReference type="EMBL" id="QMDX01000003">
    <property type="protein sequence ID" value="TSD14727.1"/>
    <property type="molecule type" value="Genomic_DNA"/>
</dbReference>
<sequence>MTRDASLDEFLGGGDAAEEDTEPDADATESPGDADESPTDVPDGSAEPADDEDTTASEDPGWPSPDADAVTPARSTYAWSPAGADCAACGATVERRWRDEAGLVCSDCKGW</sequence>
<proteinExistence type="predicted"/>
<feature type="compositionally biased region" description="Acidic residues" evidence="1">
    <location>
        <begin position="16"/>
        <end position="38"/>
    </location>
</feature>
<dbReference type="InParanoid" id="A0A554NBG6"/>
<feature type="region of interest" description="Disordered" evidence="1">
    <location>
        <begin position="1"/>
        <end position="80"/>
    </location>
</feature>
<reference evidence="3 4" key="1">
    <citation type="submission" date="2018-06" db="EMBL/GenBank/DDBJ databases">
        <title>Natronomonas sp. F16-60 a new haloarchaeon isolated from a solar saltern of Isla Cristina, Huelva, Spain.</title>
        <authorList>
            <person name="Duran-Viseras A."/>
            <person name="Sanchez-Porro C."/>
            <person name="Ventosa A."/>
        </authorList>
    </citation>
    <scope>NUCLEOTIDE SEQUENCE [LARGE SCALE GENOMIC DNA]</scope>
    <source>
        <strain evidence="3 4">F16-60</strain>
    </source>
</reference>
<gene>
    <name evidence="3" type="ORF">DP107_07050</name>
</gene>
<accession>A0A554NBG6</accession>
<dbReference type="AlphaFoldDB" id="A0A554NBG6"/>